<organism evidence="5 6">
    <name type="scientific">Winkia neuii BV029A5</name>
    <dbReference type="NCBI Taxonomy" id="888439"/>
    <lineage>
        <taxon>Bacteria</taxon>
        <taxon>Bacillati</taxon>
        <taxon>Actinomycetota</taxon>
        <taxon>Actinomycetes</taxon>
        <taxon>Actinomycetales</taxon>
        <taxon>Actinomycetaceae</taxon>
        <taxon>Winkia</taxon>
    </lineage>
</organism>
<dbReference type="Pfam" id="PF20446">
    <property type="entry name" value="ABC_N"/>
    <property type="match status" value="1"/>
</dbReference>
<evidence type="ECO:0000259" key="3">
    <source>
        <dbReference type="Pfam" id="PF20446"/>
    </source>
</evidence>
<evidence type="ECO:0000313" key="5">
    <source>
        <dbReference type="EMBL" id="EJZ86782.1"/>
    </source>
</evidence>
<dbReference type="HOGENOM" id="CLU_021720_2_0_11"/>
<dbReference type="InterPro" id="IPR027417">
    <property type="entry name" value="P-loop_NTPase"/>
</dbReference>
<keyword evidence="6" id="KW-1185">Reference proteome</keyword>
<feature type="compositionally biased region" description="Basic residues" evidence="1">
    <location>
        <begin position="13"/>
        <end position="25"/>
    </location>
</feature>
<dbReference type="InterPro" id="IPR049069">
    <property type="entry name" value="MRB1590-like_C"/>
</dbReference>
<gene>
    <name evidence="5" type="ORF">HMPREF9240_01156</name>
</gene>
<dbReference type="AlphaFoldDB" id="K0YSG2"/>
<feature type="region of interest" description="Disordered" evidence="1">
    <location>
        <begin position="10"/>
        <end position="31"/>
    </location>
</feature>
<dbReference type="InterPro" id="IPR046834">
    <property type="entry name" value="ABC_ATPase_C"/>
</dbReference>
<evidence type="ECO:0000256" key="1">
    <source>
        <dbReference type="SAM" id="MobiDB-lite"/>
    </source>
</evidence>
<dbReference type="Pfam" id="PF21117">
    <property type="entry name" value="MRB1590_C"/>
    <property type="match status" value="1"/>
</dbReference>
<dbReference type="EMBL" id="AGWP01000005">
    <property type="protein sequence ID" value="EJZ86782.1"/>
    <property type="molecule type" value="Genomic_DNA"/>
</dbReference>
<dbReference type="PANTHER" id="PTHR38149:SF1">
    <property type="entry name" value="ATPASE"/>
    <property type="match status" value="1"/>
</dbReference>
<dbReference type="PATRIC" id="fig|888439.3.peg.1163"/>
<name>K0YSG2_9ACTO</name>
<proteinExistence type="predicted"/>
<feature type="domain" description="ATPase of the ABC class C-terminal" evidence="2">
    <location>
        <begin position="196"/>
        <end position="464"/>
    </location>
</feature>
<accession>K0YSG2</accession>
<protein>
    <recommendedName>
        <fullName evidence="7">Isopentenyl-diphosphate delta-isomerase</fullName>
    </recommendedName>
</protein>
<comment type="caution">
    <text evidence="5">The sequence shown here is derived from an EMBL/GenBank/DDBJ whole genome shotgun (WGS) entry which is preliminary data.</text>
</comment>
<dbReference type="SUPFAM" id="SSF52540">
    <property type="entry name" value="P-loop containing nucleoside triphosphate hydrolases"/>
    <property type="match status" value="1"/>
</dbReference>
<evidence type="ECO:0000259" key="4">
    <source>
        <dbReference type="Pfam" id="PF21117"/>
    </source>
</evidence>
<dbReference type="eggNOG" id="COG3044">
    <property type="taxonomic scope" value="Bacteria"/>
</dbReference>
<evidence type="ECO:0000313" key="6">
    <source>
        <dbReference type="Proteomes" id="UP000006075"/>
    </source>
</evidence>
<dbReference type="PANTHER" id="PTHR38149">
    <property type="entry name" value="ATPASE"/>
    <property type="match status" value="1"/>
</dbReference>
<dbReference type="InterPro" id="IPR019195">
    <property type="entry name" value="ABC_ATPase_put"/>
</dbReference>
<dbReference type="InterPro" id="IPR046833">
    <property type="entry name" value="ABC_N"/>
</dbReference>
<dbReference type="Pfam" id="PF09818">
    <property type="entry name" value="ABC_ATPase"/>
    <property type="match status" value="1"/>
</dbReference>
<reference evidence="5 6" key="1">
    <citation type="submission" date="2012-07" db="EMBL/GenBank/DDBJ databases">
        <title>The Genome Sequence of Actinomyces neuii subsp. anitratus BVS029A5.</title>
        <authorList>
            <consortium name="The Broad Institute Genome Sequencing Platform"/>
            <person name="Earl A."/>
            <person name="Ward D."/>
            <person name="Feldgarden M."/>
            <person name="Gevers D."/>
            <person name="Saerens B."/>
            <person name="Vaneechoutte M."/>
            <person name="Walker B."/>
            <person name="Young S.K."/>
            <person name="Zeng Q."/>
            <person name="Gargeya S."/>
            <person name="Fitzgerald M."/>
            <person name="Haas B."/>
            <person name="Abouelleil A."/>
            <person name="Alvarado L."/>
            <person name="Arachchi H.M."/>
            <person name="Berlin A."/>
            <person name="Chapman S.B."/>
            <person name="Goldberg J."/>
            <person name="Griggs A."/>
            <person name="Gujja S."/>
            <person name="Hansen M."/>
            <person name="Howarth C."/>
            <person name="Imamovic A."/>
            <person name="Larimer J."/>
            <person name="McCowen C."/>
            <person name="Montmayeur A."/>
            <person name="Murphy C."/>
            <person name="Neiman D."/>
            <person name="Pearson M."/>
            <person name="Priest M."/>
            <person name="Roberts A."/>
            <person name="Saif S."/>
            <person name="Shea T."/>
            <person name="Sisk P."/>
            <person name="Sykes S."/>
            <person name="Wortman J."/>
            <person name="Nusbaum C."/>
            <person name="Birren B."/>
        </authorList>
    </citation>
    <scope>NUCLEOTIDE SEQUENCE [LARGE SCALE GENOMIC DNA]</scope>
    <source>
        <strain evidence="5 6">BVS029A5</strain>
    </source>
</reference>
<feature type="domain" description="MRB1590-like C-terminal" evidence="4">
    <location>
        <begin position="493"/>
        <end position="585"/>
    </location>
</feature>
<dbReference type="Proteomes" id="UP000006075">
    <property type="component" value="Unassembled WGS sequence"/>
</dbReference>
<evidence type="ECO:0008006" key="7">
    <source>
        <dbReference type="Google" id="ProtNLM"/>
    </source>
</evidence>
<feature type="domain" description="ATPase of the ABC class N-terminal" evidence="3">
    <location>
        <begin position="36"/>
        <end position="178"/>
    </location>
</feature>
<sequence length="588" mass="63627">MPLSYCGGMNNFRGKRGKGNHHGKGRREPFGGGTADQLIEHLHKMDGSSYGAYKQLVGAWDYGDFVLHIERVQSDPYAPPSTVRAEIPAEVAGLPDFATASAHARLAAADYFHRDFSARIRPERDLRVAYTGQTVLNRGAVTVNEDGSIQMRFQVQFAARGRRILGHAMANLVDGPLPDSVLDTIDFASDEAVADEAALKKHVESVEDWFALQQVLKEKDLLAFIADDSILARASGVDEHPMENAVATKAPETLALQVELPHAGKVRGLALRPGVTLIVGGGYHGKSTLLDALMNGVYPHIPGDGRELVATTPLAVAVRAEDGRAVTGVDVSAFISNLPSGGDTSRFTSPDASGSTSQAAAIAEAVEAGSNCLLIDEDTSATNLMIRDLRMRQLVPDSGEPITPLVDRIRGLVRRGVSSIAVMGGSGDYLDRADTVICMDNYVITDVTEKAKKIVQDAPRQTAADLDFPEVAARKPLANPYEGDRGPKVRGNTSRISLDRQDIDITALEQVVEAGQADAIGWSLRKLQDEVFNGERTLKEAVDYLWEKEYSNGGLDALRPRSGFLAEPRTIDIIAAANRMRWLRLNEE</sequence>
<evidence type="ECO:0000259" key="2">
    <source>
        <dbReference type="Pfam" id="PF09818"/>
    </source>
</evidence>